<dbReference type="EMBL" id="JACSQD010000006">
    <property type="protein sequence ID" value="MBD7996293.1"/>
    <property type="molecule type" value="Genomic_DNA"/>
</dbReference>
<dbReference type="Proteomes" id="UP000609874">
    <property type="component" value="Unassembled WGS sequence"/>
</dbReference>
<dbReference type="PROSITE" id="PS51278">
    <property type="entry name" value="GATASE_TYPE_2"/>
    <property type="match status" value="1"/>
</dbReference>
<dbReference type="CDD" id="cd01908">
    <property type="entry name" value="YafJ"/>
    <property type="match status" value="1"/>
</dbReference>
<evidence type="ECO:0000256" key="1">
    <source>
        <dbReference type="ARBA" id="ARBA00022962"/>
    </source>
</evidence>
<dbReference type="SUPFAM" id="SSF56235">
    <property type="entry name" value="N-terminal nucleophile aminohydrolases (Ntn hydrolases)"/>
    <property type="match status" value="1"/>
</dbReference>
<keyword evidence="1 3" id="KW-0315">Glutamine amidotransferase</keyword>
<evidence type="ECO:0000259" key="2">
    <source>
        <dbReference type="PROSITE" id="PS51278"/>
    </source>
</evidence>
<comment type="caution">
    <text evidence="3">The sequence shown here is derived from an EMBL/GenBank/DDBJ whole genome shotgun (WGS) entry which is preliminary data.</text>
</comment>
<gene>
    <name evidence="3" type="ORF">H9639_13395</name>
</gene>
<dbReference type="PANTHER" id="PTHR42824">
    <property type="entry name" value="GLUTAMINE AMIDOTRANSFERASE"/>
    <property type="match status" value="1"/>
</dbReference>
<reference evidence="3 4" key="1">
    <citation type="submission" date="2020-08" db="EMBL/GenBank/DDBJ databases">
        <title>A Genomic Blueprint of the Chicken Gut Microbiome.</title>
        <authorList>
            <person name="Gilroy R."/>
            <person name="Ravi A."/>
            <person name="Getino M."/>
            <person name="Pursley I."/>
            <person name="Horton D.L."/>
            <person name="Alikhan N.-F."/>
            <person name="Baker D."/>
            <person name="Gharbi K."/>
            <person name="Hall N."/>
            <person name="Watson M."/>
            <person name="Adriaenssens E.M."/>
            <person name="Foster-Nyarko E."/>
            <person name="Jarju S."/>
            <person name="Secka A."/>
            <person name="Antonio M."/>
            <person name="Oren A."/>
            <person name="Chaudhuri R."/>
            <person name="La Ragione R.M."/>
            <person name="Hildebrand F."/>
            <person name="Pallen M.J."/>
        </authorList>
    </citation>
    <scope>NUCLEOTIDE SEQUENCE [LARGE SCALE GENOMIC DNA]</scope>
    <source>
        <strain evidence="3 4">Sa2CUA1</strain>
    </source>
</reference>
<dbReference type="RefSeq" id="WP_191808578.1">
    <property type="nucleotide sequence ID" value="NZ_JACSQD010000006.1"/>
</dbReference>
<accession>A0ABR8UUS7</accession>
<sequence>MCRLFGMHAGPAPVSATFWLLTAPDSLAEQSRRMADGFGLGVFNPEGQAVVDKAPIAAYEDRAYAAAARQLRGTTFIAHVRYASTGGDTAVNTHPFLQDDRLLAHNGVVEDLDQLDDRLRQLEVMDLVKGQTDSERVFALITGLARQNGGDVGAAIEEALTWIAQNLRLYAVNLVLTTATDLWAVRYPDTHPLYVLQEGADSPHHGKHTTRISVKSDEMEQNQVPALLVATERMDENPNWRLLDAGEVLHVDRDLAVQRSFPLPEHPQHLLTLADLDPHAAASQHPLKVA</sequence>
<dbReference type="Pfam" id="PF13230">
    <property type="entry name" value="GATase_4"/>
    <property type="match status" value="1"/>
</dbReference>
<proteinExistence type="predicted"/>
<dbReference type="Gene3D" id="3.60.20.10">
    <property type="entry name" value="Glutamine Phosphoribosylpyrophosphate, subunit 1, domain 1"/>
    <property type="match status" value="1"/>
</dbReference>
<feature type="domain" description="Glutamine amidotransferase type-2" evidence="2">
    <location>
        <begin position="2"/>
        <end position="254"/>
    </location>
</feature>
<organism evidence="3 4">
    <name type="scientific">Arthrobacter gallicola</name>
    <dbReference type="NCBI Taxonomy" id="2762225"/>
    <lineage>
        <taxon>Bacteria</taxon>
        <taxon>Bacillati</taxon>
        <taxon>Actinomycetota</taxon>
        <taxon>Actinomycetes</taxon>
        <taxon>Micrococcales</taxon>
        <taxon>Micrococcaceae</taxon>
        <taxon>Arthrobacter</taxon>
    </lineage>
</organism>
<evidence type="ECO:0000313" key="3">
    <source>
        <dbReference type="EMBL" id="MBD7996293.1"/>
    </source>
</evidence>
<dbReference type="InterPro" id="IPR029055">
    <property type="entry name" value="Ntn_hydrolases_N"/>
</dbReference>
<keyword evidence="4" id="KW-1185">Reference proteome</keyword>
<name>A0ABR8UUS7_9MICC</name>
<dbReference type="PANTHER" id="PTHR42824:SF1">
    <property type="entry name" value="GLUTAMINE AMIDOTRANSFERASE YAFJ-RELATED"/>
    <property type="match status" value="1"/>
</dbReference>
<evidence type="ECO:0000313" key="4">
    <source>
        <dbReference type="Proteomes" id="UP000609874"/>
    </source>
</evidence>
<dbReference type="InterPro" id="IPR017932">
    <property type="entry name" value="GATase_2_dom"/>
</dbReference>
<dbReference type="InterPro" id="IPR026869">
    <property type="entry name" value="EgtC-like"/>
</dbReference>
<protein>
    <submittedName>
        <fullName evidence="3">Class II glutamine amidotransferase</fullName>
    </submittedName>
</protein>